<evidence type="ECO:0000313" key="5">
    <source>
        <dbReference type="EMBL" id="SDP22639.1"/>
    </source>
</evidence>
<sequence>MNPPETPSVSPPAAPLPIPVIGAVRCVRPMASQLGEGLLWSEREQALYWVDILARELHRCDPAGGAHRCWTFEEEISALAERAAAPGLVVTLRRGFALFDPATDTAPRYLHQPEPERAGNRFNDGKCDAQGRFWAGSMDFGCEAPTGALYRFDPDGRCTRHDDGFAVTNGPAWPHTGSPDGARAPAMFFNATAEACTYRYDFDPGTGTLSNRMLWKRWPAEDGLPDGMTTDARGRLWIAHWGGACVTCHDPVSAAELCRVPLPVSQVTTCVFGGPDLRTLFIISARTGLSDARLVAEPLGGALFAVSVDGPGLPAHRFGG</sequence>
<evidence type="ECO:0000256" key="3">
    <source>
        <dbReference type="PIRSR" id="PIRSR605511-2"/>
    </source>
</evidence>
<feature type="binding site" evidence="3">
    <location>
        <position position="169"/>
    </location>
    <ligand>
        <name>a divalent metal cation</name>
        <dbReference type="ChEBI" id="CHEBI:60240"/>
    </ligand>
</feature>
<evidence type="ECO:0000313" key="6">
    <source>
        <dbReference type="Proteomes" id="UP000199317"/>
    </source>
</evidence>
<feature type="binding site" evidence="3">
    <location>
        <position position="36"/>
    </location>
    <ligand>
        <name>a divalent metal cation</name>
        <dbReference type="ChEBI" id="CHEBI:60240"/>
    </ligand>
</feature>
<dbReference type="InterPro" id="IPR005511">
    <property type="entry name" value="SMP-30"/>
</dbReference>
<evidence type="ECO:0000259" key="4">
    <source>
        <dbReference type="Pfam" id="PF08450"/>
    </source>
</evidence>
<feature type="binding site" evidence="3">
    <location>
        <position position="226"/>
    </location>
    <ligand>
        <name>a divalent metal cation</name>
        <dbReference type="ChEBI" id="CHEBI:60240"/>
    </ligand>
</feature>
<dbReference type="SUPFAM" id="SSF63829">
    <property type="entry name" value="Calcium-dependent phosphotriesterase"/>
    <property type="match status" value="1"/>
</dbReference>
<dbReference type="GO" id="GO:0004341">
    <property type="term" value="F:gluconolactonase activity"/>
    <property type="evidence" value="ECO:0007669"/>
    <property type="project" value="TreeGrafter"/>
</dbReference>
<protein>
    <submittedName>
        <fullName evidence="5">Sugar lactone lactonase YvrE</fullName>
    </submittedName>
</protein>
<keyword evidence="6" id="KW-1185">Reference proteome</keyword>
<dbReference type="AlphaFoldDB" id="A0A1H0R0C2"/>
<keyword evidence="3" id="KW-0862">Zinc</keyword>
<feature type="binding site" evidence="3">
    <location>
        <position position="123"/>
    </location>
    <ligand>
        <name>substrate</name>
    </ligand>
</feature>
<dbReference type="GO" id="GO:0005509">
    <property type="term" value="F:calcium ion binding"/>
    <property type="evidence" value="ECO:0007669"/>
    <property type="project" value="TreeGrafter"/>
</dbReference>
<proteinExistence type="inferred from homology"/>
<dbReference type="RefSeq" id="WP_092833929.1">
    <property type="nucleotide sequence ID" value="NZ_CP028290.1"/>
</dbReference>
<organism evidence="5 6">
    <name type="scientific">Paracidovorax cattleyae</name>
    <dbReference type="NCBI Taxonomy" id="80868"/>
    <lineage>
        <taxon>Bacteria</taxon>
        <taxon>Pseudomonadati</taxon>
        <taxon>Pseudomonadota</taxon>
        <taxon>Betaproteobacteria</taxon>
        <taxon>Burkholderiales</taxon>
        <taxon>Comamonadaceae</taxon>
        <taxon>Paracidovorax</taxon>
    </lineage>
</organism>
<keyword evidence="3" id="KW-0479">Metal-binding</keyword>
<dbReference type="GO" id="GO:0019853">
    <property type="term" value="P:L-ascorbic acid biosynthetic process"/>
    <property type="evidence" value="ECO:0007669"/>
    <property type="project" value="TreeGrafter"/>
</dbReference>
<name>A0A1H0R0C2_9BURK</name>
<feature type="domain" description="SMP-30/Gluconolactonase/LRE-like region" evidence="4">
    <location>
        <begin position="34"/>
        <end position="286"/>
    </location>
</feature>
<feature type="binding site" evidence="3">
    <location>
        <position position="121"/>
    </location>
    <ligand>
        <name>substrate</name>
    </ligand>
</feature>
<dbReference type="PANTHER" id="PTHR10907:SF47">
    <property type="entry name" value="REGUCALCIN"/>
    <property type="match status" value="1"/>
</dbReference>
<comment type="similarity">
    <text evidence="1">Belongs to the SMP-30/CGR1 family.</text>
</comment>
<evidence type="ECO:0000256" key="1">
    <source>
        <dbReference type="ARBA" id="ARBA00008853"/>
    </source>
</evidence>
<accession>A0A1H0R0C2</accession>
<dbReference type="InterPro" id="IPR011042">
    <property type="entry name" value="6-blade_b-propeller_TolB-like"/>
</dbReference>
<evidence type="ECO:0000256" key="2">
    <source>
        <dbReference type="PIRSR" id="PIRSR605511-1"/>
    </source>
</evidence>
<gene>
    <name evidence="5" type="ORF">SAMN04489708_10974</name>
</gene>
<dbReference type="EMBL" id="FNJL01000009">
    <property type="protein sequence ID" value="SDP22639.1"/>
    <property type="molecule type" value="Genomic_DNA"/>
</dbReference>
<dbReference type="Gene3D" id="2.120.10.30">
    <property type="entry name" value="TolB, C-terminal domain"/>
    <property type="match status" value="1"/>
</dbReference>
<feature type="active site" description="Proton donor/acceptor" evidence="2">
    <location>
        <position position="226"/>
    </location>
</feature>
<reference evidence="6" key="1">
    <citation type="submission" date="2016-10" db="EMBL/GenBank/DDBJ databases">
        <authorList>
            <person name="Varghese N."/>
            <person name="Submissions S."/>
        </authorList>
    </citation>
    <scope>NUCLEOTIDE SEQUENCE [LARGE SCALE GENOMIC DNA]</scope>
    <source>
        <strain evidence="6">DSM 17101</strain>
    </source>
</reference>
<dbReference type="PANTHER" id="PTHR10907">
    <property type="entry name" value="REGUCALCIN"/>
    <property type="match status" value="1"/>
</dbReference>
<dbReference type="Proteomes" id="UP000199317">
    <property type="component" value="Unassembled WGS sequence"/>
</dbReference>
<dbReference type="Pfam" id="PF08450">
    <property type="entry name" value="SGL"/>
    <property type="match status" value="1"/>
</dbReference>
<comment type="cofactor">
    <cofactor evidence="3">
        <name>Zn(2+)</name>
        <dbReference type="ChEBI" id="CHEBI:29105"/>
    </cofactor>
    <text evidence="3">Binds 1 divalent metal cation per subunit.</text>
</comment>
<dbReference type="OrthoDB" id="9775406at2"/>
<dbReference type="PRINTS" id="PR01790">
    <property type="entry name" value="SMP30FAMILY"/>
</dbReference>
<dbReference type="InterPro" id="IPR013658">
    <property type="entry name" value="SGL"/>
</dbReference>